<dbReference type="EMBL" id="CP014796">
    <property type="protein sequence ID" value="APX24676.1"/>
    <property type="molecule type" value="Genomic_DNA"/>
</dbReference>
<dbReference type="InterPro" id="IPR036291">
    <property type="entry name" value="NAD(P)-bd_dom_sf"/>
</dbReference>
<reference evidence="4 5" key="1">
    <citation type="submission" date="2016-03" db="EMBL/GenBank/DDBJ databases">
        <title>Deep-sea bacteria in the southern Pacific.</title>
        <authorList>
            <person name="Tang K."/>
        </authorList>
    </citation>
    <scope>NUCLEOTIDE SEQUENCE [LARGE SCALE GENOMIC DNA]</scope>
    <source>
        <strain evidence="4 5">JLT2016</strain>
    </source>
</reference>
<protein>
    <submittedName>
        <fullName evidence="4">D-isomer specific 2-hydroxyacid dehydrogenase family protein</fullName>
    </submittedName>
</protein>
<evidence type="ECO:0000313" key="5">
    <source>
        <dbReference type="Proteomes" id="UP000186559"/>
    </source>
</evidence>
<name>A0A1U7D9D2_9RHOB</name>
<dbReference type="Gene3D" id="3.40.50.720">
    <property type="entry name" value="NAD(P)-binding Rossmann-like Domain"/>
    <property type="match status" value="2"/>
</dbReference>
<dbReference type="Proteomes" id="UP000186559">
    <property type="component" value="Chromosome"/>
</dbReference>
<gene>
    <name evidence="4" type="ORF">Ga0080559_TMP3880</name>
</gene>
<dbReference type="InterPro" id="IPR006140">
    <property type="entry name" value="D-isomer_DH_NAD-bd"/>
</dbReference>
<organism evidence="4 5">
    <name type="scientific">Salipiger profundus</name>
    <dbReference type="NCBI Taxonomy" id="1229727"/>
    <lineage>
        <taxon>Bacteria</taxon>
        <taxon>Pseudomonadati</taxon>
        <taxon>Pseudomonadota</taxon>
        <taxon>Alphaproteobacteria</taxon>
        <taxon>Rhodobacterales</taxon>
        <taxon>Roseobacteraceae</taxon>
        <taxon>Salipiger</taxon>
    </lineage>
</organism>
<evidence type="ECO:0000256" key="2">
    <source>
        <dbReference type="ARBA" id="ARBA00023027"/>
    </source>
</evidence>
<evidence type="ECO:0000256" key="1">
    <source>
        <dbReference type="ARBA" id="ARBA00023002"/>
    </source>
</evidence>
<proteinExistence type="predicted"/>
<accession>A0A1U7D9D2</accession>
<keyword evidence="2" id="KW-0520">NAD</keyword>
<sequence length="106" mass="11727">MLNRELLERMRRGGGLIQMGRGEHLVEEDLMALIDEGHLAGASFDVLRQEPLPADHPYWQHPKLRITPHVASGATPHAVAAQLVQSVQELRDGQPLSFEVDPGTGY</sequence>
<dbReference type="PANTHER" id="PTHR43333">
    <property type="entry name" value="2-HACID_DH_C DOMAIN-CONTAINING PROTEIN"/>
    <property type="match status" value="1"/>
</dbReference>
<keyword evidence="1" id="KW-0560">Oxidoreductase</keyword>
<dbReference type="GO" id="GO:0051287">
    <property type="term" value="F:NAD binding"/>
    <property type="evidence" value="ECO:0007669"/>
    <property type="project" value="InterPro"/>
</dbReference>
<dbReference type="GO" id="GO:0016491">
    <property type="term" value="F:oxidoreductase activity"/>
    <property type="evidence" value="ECO:0007669"/>
    <property type="project" value="UniProtKB-KW"/>
</dbReference>
<dbReference type="SUPFAM" id="SSF51735">
    <property type="entry name" value="NAD(P)-binding Rossmann-fold domains"/>
    <property type="match status" value="1"/>
</dbReference>
<dbReference type="KEGG" id="tpro:Ga0080559_TMP3880"/>
<dbReference type="PANTHER" id="PTHR43333:SF1">
    <property type="entry name" value="D-ISOMER SPECIFIC 2-HYDROXYACID DEHYDROGENASE NAD-BINDING DOMAIN-CONTAINING PROTEIN"/>
    <property type="match status" value="1"/>
</dbReference>
<dbReference type="AlphaFoldDB" id="A0A1U7D9D2"/>
<dbReference type="STRING" id="1229727.Ga0080559_TMP3880"/>
<dbReference type="Pfam" id="PF02826">
    <property type="entry name" value="2-Hacid_dh_C"/>
    <property type="match status" value="1"/>
</dbReference>
<keyword evidence="5" id="KW-1185">Reference proteome</keyword>
<evidence type="ECO:0000313" key="4">
    <source>
        <dbReference type="EMBL" id="APX24676.1"/>
    </source>
</evidence>
<feature type="domain" description="D-isomer specific 2-hydroxyacid dehydrogenase NAD-binding" evidence="3">
    <location>
        <begin position="1"/>
        <end position="71"/>
    </location>
</feature>
<evidence type="ECO:0000259" key="3">
    <source>
        <dbReference type="Pfam" id="PF02826"/>
    </source>
</evidence>